<dbReference type="Proteomes" id="UP000654075">
    <property type="component" value="Unassembled WGS sequence"/>
</dbReference>
<gene>
    <name evidence="2" type="ORF">PGLA1383_LOCUS1947</name>
</gene>
<evidence type="ECO:0000313" key="2">
    <source>
        <dbReference type="EMBL" id="CAE8582960.1"/>
    </source>
</evidence>
<feature type="non-terminal residue" evidence="2">
    <location>
        <position position="239"/>
    </location>
</feature>
<organism evidence="2 3">
    <name type="scientific">Polarella glacialis</name>
    <name type="common">Dinoflagellate</name>
    <dbReference type="NCBI Taxonomy" id="89957"/>
    <lineage>
        <taxon>Eukaryota</taxon>
        <taxon>Sar</taxon>
        <taxon>Alveolata</taxon>
        <taxon>Dinophyceae</taxon>
        <taxon>Suessiales</taxon>
        <taxon>Suessiaceae</taxon>
        <taxon>Polarella</taxon>
    </lineage>
</organism>
<dbReference type="SUPFAM" id="SSF49879">
    <property type="entry name" value="SMAD/FHA domain"/>
    <property type="match status" value="1"/>
</dbReference>
<dbReference type="AlphaFoldDB" id="A0A813D5Y1"/>
<keyword evidence="3" id="KW-1185">Reference proteome</keyword>
<sequence length="239" mass="25572">LRSCISRLAFEVSWLQSSRSDVQIKAGGNNPVVVDGRLLSRGESVPLPIGAEVGFPYSCSGELTLFLRFRLLAAALPDAALAAAACAQTAVLDFRDLSTASSASSQVRTQSRAAWMLRVSFVEGLSVEELAALPLFAREFQVDDASQLVIGRQHQPKAFEALLAKAPACLSFISRSHVQLEARGDALVATNVSSNPIYVDGEPLARGESTHLRKDQVVSFARLEGSTHALFVSLQVCSS</sequence>
<dbReference type="Gene3D" id="2.60.200.20">
    <property type="match status" value="1"/>
</dbReference>
<comment type="caution">
    <text evidence="2">The sequence shown here is derived from an EMBL/GenBank/DDBJ whole genome shotgun (WGS) entry which is preliminary data.</text>
</comment>
<dbReference type="InterPro" id="IPR008984">
    <property type="entry name" value="SMAD_FHA_dom_sf"/>
</dbReference>
<accession>A0A813D5Y1</accession>
<dbReference type="PROSITE" id="PS50006">
    <property type="entry name" value="FHA_DOMAIN"/>
    <property type="match status" value="1"/>
</dbReference>
<dbReference type="InterPro" id="IPR000253">
    <property type="entry name" value="FHA_dom"/>
</dbReference>
<dbReference type="EMBL" id="CAJNNV010000547">
    <property type="protein sequence ID" value="CAE8582960.1"/>
    <property type="molecule type" value="Genomic_DNA"/>
</dbReference>
<evidence type="ECO:0000313" key="3">
    <source>
        <dbReference type="Proteomes" id="UP000654075"/>
    </source>
</evidence>
<protein>
    <recommendedName>
        <fullName evidence="1">FHA domain-containing protein</fullName>
    </recommendedName>
</protein>
<feature type="domain" description="FHA" evidence="1">
    <location>
        <begin position="148"/>
        <end position="204"/>
    </location>
</feature>
<evidence type="ECO:0000259" key="1">
    <source>
        <dbReference type="PROSITE" id="PS50006"/>
    </source>
</evidence>
<dbReference type="Pfam" id="PF00498">
    <property type="entry name" value="FHA"/>
    <property type="match status" value="1"/>
</dbReference>
<proteinExistence type="predicted"/>
<reference evidence="2" key="1">
    <citation type="submission" date="2021-02" db="EMBL/GenBank/DDBJ databases">
        <authorList>
            <person name="Dougan E. K."/>
            <person name="Rhodes N."/>
            <person name="Thang M."/>
            <person name="Chan C."/>
        </authorList>
    </citation>
    <scope>NUCLEOTIDE SEQUENCE</scope>
</reference>
<name>A0A813D5Y1_POLGL</name>